<reference evidence="5 6" key="1">
    <citation type="journal article" date="2020" name="ISME J.">
        <title>Uncovering the hidden diversity of litter-decomposition mechanisms in mushroom-forming fungi.</title>
        <authorList>
            <person name="Floudas D."/>
            <person name="Bentzer J."/>
            <person name="Ahren D."/>
            <person name="Johansson T."/>
            <person name="Persson P."/>
            <person name="Tunlid A."/>
        </authorList>
    </citation>
    <scope>NUCLEOTIDE SEQUENCE [LARGE SCALE GENOMIC DNA]</scope>
    <source>
        <strain evidence="5 6">CBS 146.42</strain>
    </source>
</reference>
<dbReference type="SUPFAM" id="SSF48350">
    <property type="entry name" value="GTPase activation domain, GAP"/>
    <property type="match status" value="1"/>
</dbReference>
<evidence type="ECO:0000256" key="3">
    <source>
        <dbReference type="SAM" id="MobiDB-lite"/>
    </source>
</evidence>
<dbReference type="InterPro" id="IPR000198">
    <property type="entry name" value="RhoGAP_dom"/>
</dbReference>
<dbReference type="SMART" id="SM00324">
    <property type="entry name" value="RhoGAP"/>
    <property type="match status" value="1"/>
</dbReference>
<dbReference type="Gene3D" id="1.10.555.10">
    <property type="entry name" value="Rho GTPase activation protein"/>
    <property type="match status" value="1"/>
</dbReference>
<dbReference type="OrthoDB" id="79452at2759"/>
<dbReference type="InterPro" id="IPR051025">
    <property type="entry name" value="RhoGAP"/>
</dbReference>
<evidence type="ECO:0000313" key="5">
    <source>
        <dbReference type="EMBL" id="KAF5355039.1"/>
    </source>
</evidence>
<dbReference type="Pfam" id="PF00620">
    <property type="entry name" value="RhoGAP"/>
    <property type="match status" value="1"/>
</dbReference>
<dbReference type="GO" id="GO:0005096">
    <property type="term" value="F:GTPase activator activity"/>
    <property type="evidence" value="ECO:0007669"/>
    <property type="project" value="UniProtKB-KW"/>
</dbReference>
<keyword evidence="1" id="KW-0343">GTPase activation</keyword>
<feature type="domain" description="Rho-GAP" evidence="4">
    <location>
        <begin position="178"/>
        <end position="421"/>
    </location>
</feature>
<evidence type="ECO:0000313" key="6">
    <source>
        <dbReference type="Proteomes" id="UP000559027"/>
    </source>
</evidence>
<dbReference type="PANTHER" id="PTHR15228">
    <property type="entry name" value="SPERMATHECAL PHYSIOLOGY VARIANT"/>
    <property type="match status" value="1"/>
</dbReference>
<dbReference type="AlphaFoldDB" id="A0A8H5D7K0"/>
<feature type="region of interest" description="Disordered" evidence="3">
    <location>
        <begin position="515"/>
        <end position="538"/>
    </location>
</feature>
<accession>A0A8H5D7K0</accession>
<dbReference type="GO" id="GO:0007165">
    <property type="term" value="P:signal transduction"/>
    <property type="evidence" value="ECO:0007669"/>
    <property type="project" value="InterPro"/>
</dbReference>
<sequence>MYAEEKQGRVVRKLPLQGIAKKSRVVSLPPPLASKSTQSSVYSNPSNRFSGTGSPPIIDFTEWADNFRGQRFGFNILRELSSETPKSGPHSMLPRNQSESLHGWRIEHPILLDALRPIMESQDKELEGTLNVDEIATLHKEDRDCVSKRVELEGSGSVTFACIDGVIGKRLSDVFSYASLPVSIAGADHFVPTVVLKCTEELYRTGLYQPQLFRKTPNFIRVEELVEVYDHRELPETVRIARQLPHHHRHNTFDGAFGAHTSLHMESTENICALLRTFLQYLPEPILSPCLFEATWTSCGVRQEAFRLSAPLTPSHTRAPLNRLSSSISSEELVRIYTAQIILHLLPTPNFSLIVYLLSFFSQVVMVHEENGLAIDDVASMFGAIIFGGAAERIVSWKDSKPRPRGEIMMRWFLRRWRQIYHGLFPYDDEGRPANSGVNILSPTREVGDEVVTTGRSSNGYFGPGDPTAVSGRDNTPPVAIQSKAQSDVHSTPDSENSKRAQGIFVNPRKSCLFTSSVPTPSSRSSSNTTSHTPPVPPTLLRSAESAELASSYLEEIWPHLTSDLRMKLNERMLDVMLEPLVGSNLKMSRQRSNSVPARVQPLAIPYSGARNDSAMQHQLVLATQRIAQLERRDYDNQKALQDTVNENQRLRQDKAKLEVRVQGLGVELEVRDVQYKENEARVRRDLKVTVEGVVRERDEARGIVSEIRRLSGMVNGARVGGGSFARN</sequence>
<comment type="caution">
    <text evidence="5">The sequence shown here is derived from an EMBL/GenBank/DDBJ whole genome shotgun (WGS) entry which is preliminary data.</text>
</comment>
<dbReference type="Proteomes" id="UP000559027">
    <property type="component" value="Unassembled WGS sequence"/>
</dbReference>
<keyword evidence="6" id="KW-1185">Reference proteome</keyword>
<evidence type="ECO:0000256" key="1">
    <source>
        <dbReference type="ARBA" id="ARBA00022468"/>
    </source>
</evidence>
<dbReference type="PROSITE" id="PS50238">
    <property type="entry name" value="RHOGAP"/>
    <property type="match status" value="1"/>
</dbReference>
<dbReference type="PANTHER" id="PTHR15228:SF25">
    <property type="entry name" value="F-BAR DOMAIN-CONTAINING PROTEIN"/>
    <property type="match status" value="1"/>
</dbReference>
<protein>
    <recommendedName>
        <fullName evidence="4">Rho-GAP domain-containing protein</fullName>
    </recommendedName>
</protein>
<feature type="region of interest" description="Disordered" evidence="3">
    <location>
        <begin position="29"/>
        <end position="54"/>
    </location>
</feature>
<feature type="coiled-coil region" evidence="2">
    <location>
        <begin position="641"/>
        <end position="668"/>
    </location>
</feature>
<organism evidence="5 6">
    <name type="scientific">Leucocoprinus leucothites</name>
    <dbReference type="NCBI Taxonomy" id="201217"/>
    <lineage>
        <taxon>Eukaryota</taxon>
        <taxon>Fungi</taxon>
        <taxon>Dikarya</taxon>
        <taxon>Basidiomycota</taxon>
        <taxon>Agaricomycotina</taxon>
        <taxon>Agaricomycetes</taxon>
        <taxon>Agaricomycetidae</taxon>
        <taxon>Agaricales</taxon>
        <taxon>Agaricineae</taxon>
        <taxon>Agaricaceae</taxon>
        <taxon>Leucocoprinus</taxon>
    </lineage>
</organism>
<evidence type="ECO:0000259" key="4">
    <source>
        <dbReference type="PROSITE" id="PS50238"/>
    </source>
</evidence>
<proteinExistence type="predicted"/>
<evidence type="ECO:0000256" key="2">
    <source>
        <dbReference type="SAM" id="Coils"/>
    </source>
</evidence>
<keyword evidence="2" id="KW-0175">Coiled coil</keyword>
<dbReference type="GO" id="GO:0060237">
    <property type="term" value="P:regulation of fungal-type cell wall organization"/>
    <property type="evidence" value="ECO:0007669"/>
    <property type="project" value="TreeGrafter"/>
</dbReference>
<name>A0A8H5D7K0_9AGAR</name>
<dbReference type="GO" id="GO:0005938">
    <property type="term" value="C:cell cortex"/>
    <property type="evidence" value="ECO:0007669"/>
    <property type="project" value="TreeGrafter"/>
</dbReference>
<gene>
    <name evidence="5" type="ORF">D9756_005791</name>
</gene>
<feature type="compositionally biased region" description="Polar residues" evidence="3">
    <location>
        <begin position="34"/>
        <end position="53"/>
    </location>
</feature>
<dbReference type="InterPro" id="IPR008936">
    <property type="entry name" value="Rho_GTPase_activation_prot"/>
</dbReference>
<dbReference type="EMBL" id="JAACJO010000008">
    <property type="protein sequence ID" value="KAF5355039.1"/>
    <property type="molecule type" value="Genomic_DNA"/>
</dbReference>
<feature type="region of interest" description="Disordered" evidence="3">
    <location>
        <begin position="453"/>
        <end position="502"/>
    </location>
</feature>